<comment type="pathway">
    <text evidence="1">Lipid metabolism.</text>
</comment>
<feature type="domain" description="Phospholipid/glycerol acyltransferase" evidence="5">
    <location>
        <begin position="71"/>
        <end position="185"/>
    </location>
</feature>
<reference evidence="6" key="1">
    <citation type="submission" date="2020-03" db="EMBL/GenBank/DDBJ databases">
        <title>Genome of Pelagibius litoralis DSM 21314T.</title>
        <authorList>
            <person name="Wang G."/>
        </authorList>
    </citation>
    <scope>NUCLEOTIDE SEQUENCE</scope>
    <source>
        <strain evidence="6">DSM 21314</strain>
    </source>
</reference>
<dbReference type="GO" id="GO:0003841">
    <property type="term" value="F:1-acylglycerol-3-phosphate O-acyltransferase activity"/>
    <property type="evidence" value="ECO:0007669"/>
    <property type="project" value="TreeGrafter"/>
</dbReference>
<evidence type="ECO:0000256" key="1">
    <source>
        <dbReference type="ARBA" id="ARBA00005189"/>
    </source>
</evidence>
<dbReference type="GO" id="GO:0006654">
    <property type="term" value="P:phosphatidic acid biosynthetic process"/>
    <property type="evidence" value="ECO:0007669"/>
    <property type="project" value="TreeGrafter"/>
</dbReference>
<dbReference type="SMART" id="SM00563">
    <property type="entry name" value="PlsC"/>
    <property type="match status" value="1"/>
</dbReference>
<evidence type="ECO:0000313" key="6">
    <source>
        <dbReference type="EMBL" id="NIA68420.1"/>
    </source>
</evidence>
<dbReference type="PANTHER" id="PTHR10434">
    <property type="entry name" value="1-ACYL-SN-GLYCEROL-3-PHOSPHATE ACYLTRANSFERASE"/>
    <property type="match status" value="1"/>
</dbReference>
<gene>
    <name evidence="6" type="ORF">HBA54_07425</name>
</gene>
<keyword evidence="7" id="KW-1185">Reference proteome</keyword>
<protein>
    <submittedName>
        <fullName evidence="6">1-acyl-sn-glycerol-3-phosphate acyltransferase</fullName>
    </submittedName>
</protein>
<comment type="caution">
    <text evidence="6">The sequence shown here is derived from an EMBL/GenBank/DDBJ whole genome shotgun (WGS) entry which is preliminary data.</text>
</comment>
<proteinExistence type="predicted"/>
<name>A0A967EX97_9PROT</name>
<feature type="transmembrane region" description="Helical" evidence="4">
    <location>
        <begin position="7"/>
        <end position="28"/>
    </location>
</feature>
<dbReference type="SUPFAM" id="SSF69593">
    <property type="entry name" value="Glycerol-3-phosphate (1)-acyltransferase"/>
    <property type="match status" value="1"/>
</dbReference>
<evidence type="ECO:0000256" key="3">
    <source>
        <dbReference type="ARBA" id="ARBA00023315"/>
    </source>
</evidence>
<keyword evidence="4" id="KW-1133">Transmembrane helix</keyword>
<dbReference type="PANTHER" id="PTHR10434:SF40">
    <property type="entry name" value="1-ACYL-SN-GLYCEROL-3-PHOSPHATE ACYLTRANSFERASE"/>
    <property type="match status" value="1"/>
</dbReference>
<evidence type="ECO:0000313" key="7">
    <source>
        <dbReference type="Proteomes" id="UP000761264"/>
    </source>
</evidence>
<accession>A0A967EX97</accession>
<sequence length="253" mass="28431">MTLLRSLLFNLFFYVWTSLILVVGLPLMLGPRSWLYHLGRFWVGGIMAALRILCGLRYEVRGLENLPDGPVLIAAKHQSAWDTLIFSLLLWDHSFVLKQELTWIPVFGLYLLRAGLVPVDRKGGSRALRKMVAKAKHAVSQGRPIVIFPEGTRVAPGQKRPYHPGVAALYSQLGIGVVPVALNSGLFWGRHRFAKKAGTIVLEFLPQIEPGLHRKEFLRRLETAIEERSRALASPNHQKMLMPQAGESTQQID</sequence>
<dbReference type="AlphaFoldDB" id="A0A967EX97"/>
<dbReference type="RefSeq" id="WP_167222957.1">
    <property type="nucleotide sequence ID" value="NZ_JAAQPH010000004.1"/>
</dbReference>
<dbReference type="InterPro" id="IPR002123">
    <property type="entry name" value="Plipid/glycerol_acylTrfase"/>
</dbReference>
<dbReference type="Pfam" id="PF01553">
    <property type="entry name" value="Acyltransferase"/>
    <property type="match status" value="1"/>
</dbReference>
<keyword evidence="2" id="KW-0808">Transferase</keyword>
<keyword evidence="4" id="KW-0812">Transmembrane</keyword>
<dbReference type="EMBL" id="JAAQPH010000004">
    <property type="protein sequence ID" value="NIA68420.1"/>
    <property type="molecule type" value="Genomic_DNA"/>
</dbReference>
<evidence type="ECO:0000256" key="2">
    <source>
        <dbReference type="ARBA" id="ARBA00022679"/>
    </source>
</evidence>
<evidence type="ECO:0000259" key="5">
    <source>
        <dbReference type="SMART" id="SM00563"/>
    </source>
</evidence>
<organism evidence="6 7">
    <name type="scientific">Pelagibius litoralis</name>
    <dbReference type="NCBI Taxonomy" id="374515"/>
    <lineage>
        <taxon>Bacteria</taxon>
        <taxon>Pseudomonadati</taxon>
        <taxon>Pseudomonadota</taxon>
        <taxon>Alphaproteobacteria</taxon>
        <taxon>Rhodospirillales</taxon>
        <taxon>Rhodovibrionaceae</taxon>
        <taxon>Pelagibius</taxon>
    </lineage>
</organism>
<keyword evidence="4" id="KW-0472">Membrane</keyword>
<evidence type="ECO:0000256" key="4">
    <source>
        <dbReference type="SAM" id="Phobius"/>
    </source>
</evidence>
<dbReference type="Proteomes" id="UP000761264">
    <property type="component" value="Unassembled WGS sequence"/>
</dbReference>
<dbReference type="CDD" id="cd07989">
    <property type="entry name" value="LPLAT_AGPAT-like"/>
    <property type="match status" value="1"/>
</dbReference>
<keyword evidence="3 6" id="KW-0012">Acyltransferase</keyword>